<organism evidence="1 2">
    <name type="scientific">Gordonia paraffinivorans</name>
    <dbReference type="NCBI Taxonomy" id="175628"/>
    <lineage>
        <taxon>Bacteria</taxon>
        <taxon>Bacillati</taxon>
        <taxon>Actinomycetota</taxon>
        <taxon>Actinomycetes</taxon>
        <taxon>Mycobacteriales</taxon>
        <taxon>Gordoniaceae</taxon>
        <taxon>Gordonia</taxon>
    </lineage>
</organism>
<reference evidence="1 2" key="1">
    <citation type="submission" date="2019-02" db="EMBL/GenBank/DDBJ databases">
        <authorList>
            <consortium name="Pathogen Informatics"/>
        </authorList>
    </citation>
    <scope>NUCLEOTIDE SEQUENCE [LARGE SCALE GENOMIC DNA]</scope>
    <source>
        <strain evidence="1 2">3012STDY6756503</strain>
    </source>
</reference>
<evidence type="ECO:0000313" key="1">
    <source>
        <dbReference type="EMBL" id="VFA88614.1"/>
    </source>
</evidence>
<accession>A0ABD7V2U0</accession>
<sequence>MTENRVLHVIQHAILTCEDGVWTGRYGGEDWSVIAGSHDEVLEQMVETLHRLGDDDEHRWRIISLAEAVAAGERTEEGFEARFIDRESYENRVIEAMESQFEEE</sequence>
<dbReference type="RefSeq" id="WP_006901633.1">
    <property type="nucleotide sequence ID" value="NZ_CAACYD010000006.1"/>
</dbReference>
<proteinExistence type="predicted"/>
<evidence type="ECO:0000313" key="2">
    <source>
        <dbReference type="Proteomes" id="UP000360750"/>
    </source>
</evidence>
<gene>
    <name evidence="1" type="ORF">NCTC8139_02162</name>
</gene>
<comment type="caution">
    <text evidence="1">The sequence shown here is derived from an EMBL/GenBank/DDBJ whole genome shotgun (WGS) entry which is preliminary data.</text>
</comment>
<dbReference type="AlphaFoldDB" id="A0ABD7V2U0"/>
<protein>
    <submittedName>
        <fullName evidence="1">Uncharacterized protein</fullName>
    </submittedName>
</protein>
<dbReference type="Proteomes" id="UP000360750">
    <property type="component" value="Unassembled WGS sequence"/>
</dbReference>
<name>A0ABD7V2U0_9ACTN</name>
<dbReference type="EMBL" id="CAACYD010000006">
    <property type="protein sequence ID" value="VFA88614.1"/>
    <property type="molecule type" value="Genomic_DNA"/>
</dbReference>
<dbReference type="GeneID" id="60750167"/>